<dbReference type="RefSeq" id="XP_001444406.1">
    <property type="nucleotide sequence ID" value="XM_001444369.1"/>
</dbReference>
<sequence length="144" mass="16651">MQTLVMAFIIILLLALFFIIIQPLVPLLLLKLKLGDKAIIMFYPIFGFIGIFMRSIKTNQDVTKSINVALRNNPRAKIILSNFLNKPCIMFAGTEYLKQSYQDHDDFEKLDPFMLPSFIQKGLVMSEGENWEEIKKIFSSCIHF</sequence>
<organism evidence="2 3">
    <name type="scientific">Paramecium tetraurelia</name>
    <dbReference type="NCBI Taxonomy" id="5888"/>
    <lineage>
        <taxon>Eukaryota</taxon>
        <taxon>Sar</taxon>
        <taxon>Alveolata</taxon>
        <taxon>Ciliophora</taxon>
        <taxon>Intramacronucleata</taxon>
        <taxon>Oligohymenophorea</taxon>
        <taxon>Peniculida</taxon>
        <taxon>Parameciidae</taxon>
        <taxon>Paramecium</taxon>
    </lineage>
</organism>
<protein>
    <recommendedName>
        <fullName evidence="4">Cytochrome P450</fullName>
    </recommendedName>
</protein>
<dbReference type="Proteomes" id="UP000000600">
    <property type="component" value="Unassembled WGS sequence"/>
</dbReference>
<dbReference type="InParanoid" id="A0D1U2"/>
<keyword evidence="1" id="KW-0472">Membrane</keyword>
<dbReference type="EMBL" id="CT868252">
    <property type="protein sequence ID" value="CAK77009.1"/>
    <property type="molecule type" value="Genomic_DNA"/>
</dbReference>
<gene>
    <name evidence="2" type="ORF">GSPATT00012534001</name>
</gene>
<reference evidence="2 3" key="1">
    <citation type="journal article" date="2006" name="Nature">
        <title>Global trends of whole-genome duplications revealed by the ciliate Paramecium tetraurelia.</title>
        <authorList>
            <consortium name="Genoscope"/>
            <person name="Aury J.-M."/>
            <person name="Jaillon O."/>
            <person name="Duret L."/>
            <person name="Noel B."/>
            <person name="Jubin C."/>
            <person name="Porcel B.M."/>
            <person name="Segurens B."/>
            <person name="Daubin V."/>
            <person name="Anthouard V."/>
            <person name="Aiach N."/>
            <person name="Arnaiz O."/>
            <person name="Billaut A."/>
            <person name="Beisson J."/>
            <person name="Blanc I."/>
            <person name="Bouhouche K."/>
            <person name="Camara F."/>
            <person name="Duharcourt S."/>
            <person name="Guigo R."/>
            <person name="Gogendeau D."/>
            <person name="Katinka M."/>
            <person name="Keller A.-M."/>
            <person name="Kissmehl R."/>
            <person name="Klotz C."/>
            <person name="Koll F."/>
            <person name="Le Moue A."/>
            <person name="Lepere C."/>
            <person name="Malinsky S."/>
            <person name="Nowacki M."/>
            <person name="Nowak J.K."/>
            <person name="Plattner H."/>
            <person name="Poulain J."/>
            <person name="Ruiz F."/>
            <person name="Serrano V."/>
            <person name="Zagulski M."/>
            <person name="Dessen P."/>
            <person name="Betermier M."/>
            <person name="Weissenbach J."/>
            <person name="Scarpelli C."/>
            <person name="Schachter V."/>
            <person name="Sperling L."/>
            <person name="Meyer E."/>
            <person name="Cohen J."/>
            <person name="Wincker P."/>
        </authorList>
    </citation>
    <scope>NUCLEOTIDE SEQUENCE [LARGE SCALE GENOMIC DNA]</scope>
    <source>
        <strain evidence="2 3">Stock d4-2</strain>
    </source>
</reference>
<feature type="transmembrane region" description="Helical" evidence="1">
    <location>
        <begin position="38"/>
        <end position="56"/>
    </location>
</feature>
<keyword evidence="3" id="KW-1185">Reference proteome</keyword>
<accession>A0D1U2</accession>
<feature type="transmembrane region" description="Helical" evidence="1">
    <location>
        <begin position="6"/>
        <end position="29"/>
    </location>
</feature>
<dbReference type="GeneID" id="5030191"/>
<evidence type="ECO:0000256" key="1">
    <source>
        <dbReference type="SAM" id="Phobius"/>
    </source>
</evidence>
<dbReference type="OrthoDB" id="1470350at2759"/>
<dbReference type="KEGG" id="ptm:GSPATT00012534001"/>
<evidence type="ECO:0000313" key="2">
    <source>
        <dbReference type="EMBL" id="CAK77009.1"/>
    </source>
</evidence>
<evidence type="ECO:0000313" key="3">
    <source>
        <dbReference type="Proteomes" id="UP000000600"/>
    </source>
</evidence>
<evidence type="ECO:0008006" key="4">
    <source>
        <dbReference type="Google" id="ProtNLM"/>
    </source>
</evidence>
<keyword evidence="1" id="KW-0812">Transmembrane</keyword>
<proteinExistence type="predicted"/>
<name>A0D1U2_PARTE</name>
<keyword evidence="1" id="KW-1133">Transmembrane helix</keyword>
<dbReference type="HOGENOM" id="CLU_1800205_0_0_1"/>
<dbReference type="AlphaFoldDB" id="A0D1U2"/>